<keyword evidence="7 8" id="KW-0472">Membrane</keyword>
<evidence type="ECO:0000256" key="2">
    <source>
        <dbReference type="ARBA" id="ARBA00022448"/>
    </source>
</evidence>
<reference evidence="9" key="1">
    <citation type="submission" date="2021-06" db="EMBL/GenBank/DDBJ databases">
        <authorList>
            <person name="Kallberg Y."/>
            <person name="Tangrot J."/>
            <person name="Rosling A."/>
        </authorList>
    </citation>
    <scope>NUCLEOTIDE SEQUENCE</scope>
    <source>
        <strain evidence="9">AZ414A</strain>
    </source>
</reference>
<keyword evidence="3" id="KW-1003">Cell membrane</keyword>
<comment type="subcellular location">
    <subcellularLocation>
        <location evidence="1">Cell membrane</location>
        <topology evidence="1">Multi-pass membrane protein</topology>
    </subcellularLocation>
</comment>
<keyword evidence="6" id="KW-0406">Ion transport</keyword>
<organism evidence="9 10">
    <name type="scientific">Diversispora eburnea</name>
    <dbReference type="NCBI Taxonomy" id="1213867"/>
    <lineage>
        <taxon>Eukaryota</taxon>
        <taxon>Fungi</taxon>
        <taxon>Fungi incertae sedis</taxon>
        <taxon>Mucoromycota</taxon>
        <taxon>Glomeromycotina</taxon>
        <taxon>Glomeromycetes</taxon>
        <taxon>Diversisporales</taxon>
        <taxon>Diversisporaceae</taxon>
        <taxon>Diversispora</taxon>
    </lineage>
</organism>
<evidence type="ECO:0000256" key="5">
    <source>
        <dbReference type="ARBA" id="ARBA00022989"/>
    </source>
</evidence>
<evidence type="ECO:0000256" key="1">
    <source>
        <dbReference type="ARBA" id="ARBA00004651"/>
    </source>
</evidence>
<dbReference type="PANTHER" id="PTHR33281:SF19">
    <property type="entry name" value="VOLTAGE-DEPENDENT ANION CHANNEL-FORMING PROTEIN YNEE"/>
    <property type="match status" value="1"/>
</dbReference>
<evidence type="ECO:0000256" key="8">
    <source>
        <dbReference type="SAM" id="Phobius"/>
    </source>
</evidence>
<dbReference type="Proteomes" id="UP000789706">
    <property type="component" value="Unassembled WGS sequence"/>
</dbReference>
<name>A0A9N9CBL7_9GLOM</name>
<feature type="transmembrane region" description="Helical" evidence="8">
    <location>
        <begin position="222"/>
        <end position="241"/>
    </location>
</feature>
<evidence type="ECO:0000256" key="6">
    <source>
        <dbReference type="ARBA" id="ARBA00023065"/>
    </source>
</evidence>
<evidence type="ECO:0000313" key="9">
    <source>
        <dbReference type="EMBL" id="CAG8597568.1"/>
    </source>
</evidence>
<dbReference type="EMBL" id="CAJVPK010001755">
    <property type="protein sequence ID" value="CAG8597568.1"/>
    <property type="molecule type" value="Genomic_DNA"/>
</dbReference>
<dbReference type="GO" id="GO:0005254">
    <property type="term" value="F:chloride channel activity"/>
    <property type="evidence" value="ECO:0007669"/>
    <property type="project" value="InterPro"/>
</dbReference>
<keyword evidence="2" id="KW-0813">Transport</keyword>
<dbReference type="InterPro" id="IPR044669">
    <property type="entry name" value="YneE/VCCN1/2-like"/>
</dbReference>
<comment type="caution">
    <text evidence="9">The sequence shown here is derived from an EMBL/GenBank/DDBJ whole genome shotgun (WGS) entry which is preliminary data.</text>
</comment>
<feature type="transmembrane region" description="Helical" evidence="8">
    <location>
        <begin position="247"/>
        <end position="265"/>
    </location>
</feature>
<dbReference type="Pfam" id="PF25539">
    <property type="entry name" value="Bestrophin_2"/>
    <property type="match status" value="1"/>
</dbReference>
<proteinExistence type="predicted"/>
<evidence type="ECO:0000313" key="10">
    <source>
        <dbReference type="Proteomes" id="UP000789706"/>
    </source>
</evidence>
<sequence>MYSHQYFFRWKGSAIPAALPNALLVTVIAAVITILYELTNIKLSIDSDFINVIGLVLSFLLAYRVTAAYEKYGEGFNQWTSLMASIRCMSTLIVWVNVDENDENDILEKKTALKLLLAFAVAMKHHVREEMGTHYVDIVDLIPSTMKIEQPMNEIRHGYEREPPSDYTTFMSISLYLSNYFKKIANRKKADENIISVLNDNLVKIIDCFTNIEKVTKNAQPLSYSIFISQTVWIYCLALPFQLVANSGWVSIPLIFFMAFILFCAHRIGSEIENPFGYDLNDLDLDQSCSDIKKELDILSSFQCPKFEDIVNYQNKRSGAIPDDVISNLSVKDRKNDVPIEISET</sequence>
<dbReference type="GO" id="GO:0005886">
    <property type="term" value="C:plasma membrane"/>
    <property type="evidence" value="ECO:0007669"/>
    <property type="project" value="UniProtKB-SubCell"/>
</dbReference>
<protein>
    <submittedName>
        <fullName evidence="9">2776_t:CDS:1</fullName>
    </submittedName>
</protein>
<feature type="transmembrane region" description="Helical" evidence="8">
    <location>
        <begin position="15"/>
        <end position="36"/>
    </location>
</feature>
<dbReference type="AlphaFoldDB" id="A0A9N9CBL7"/>
<keyword evidence="5 8" id="KW-1133">Transmembrane helix</keyword>
<accession>A0A9N9CBL7</accession>
<dbReference type="PANTHER" id="PTHR33281">
    <property type="entry name" value="UPF0187 PROTEIN YNEE"/>
    <property type="match status" value="1"/>
</dbReference>
<dbReference type="OrthoDB" id="1368at2759"/>
<keyword evidence="4 8" id="KW-0812">Transmembrane</keyword>
<evidence type="ECO:0000256" key="4">
    <source>
        <dbReference type="ARBA" id="ARBA00022692"/>
    </source>
</evidence>
<evidence type="ECO:0000256" key="3">
    <source>
        <dbReference type="ARBA" id="ARBA00022475"/>
    </source>
</evidence>
<feature type="transmembrane region" description="Helical" evidence="8">
    <location>
        <begin position="48"/>
        <end position="67"/>
    </location>
</feature>
<keyword evidence="10" id="KW-1185">Reference proteome</keyword>
<evidence type="ECO:0000256" key="7">
    <source>
        <dbReference type="ARBA" id="ARBA00023136"/>
    </source>
</evidence>
<gene>
    <name evidence="9" type="ORF">DEBURN_LOCUS9362</name>
</gene>